<dbReference type="InterPro" id="IPR006680">
    <property type="entry name" value="Amidohydro-rel"/>
</dbReference>
<reference evidence="3 4" key="1">
    <citation type="submission" date="2020-05" db="EMBL/GenBank/DDBJ databases">
        <title>Parvularcula mediterraneae sp. nov., isolated from polypropylene straw from shallow seawater of the seashore of Laganas in Zakynthos island, Greece.</title>
        <authorList>
            <person name="Szabo I."/>
            <person name="Al-Omari J."/>
            <person name="Rado J."/>
            <person name="Szerdahelyi G.S."/>
        </authorList>
    </citation>
    <scope>NUCLEOTIDE SEQUENCE [LARGE SCALE GENOMIC DNA]</scope>
    <source>
        <strain evidence="3 4">ZS-1/3</strain>
    </source>
</reference>
<sequence>MQRAAVFLAGVAAAGLAACAHPASGPDLIVENARLFDPRTGDVSDGQSIIVDDGFIVEVRPTTASERARKVIDAGGRLVTPGFIDTHVHFQHQFHDTRDLSPPDRTRLGRMFTAYGVTTVADMGQPQAWIPELVRWQKESVHGSPDVILVAGSIGSTHEWDPTPPPHHDIVANPEEARALVGKWQDLGADRIKLYWKLEKPELDAAADEIAKRGMTAYAHLDNGITSISDGLDAGVRHFEHTFTTYRTIIDPDDLLPMISERMEFSSPRGLDEWTRALSLYHDEVERRPDLKSAFDALLDRMAEEEASLSTALNILAAHAGSSPVYASFDAFPPRTEGSIREEWVSEETARDAFKTILAQLKRAHDNGVMLRIGTDAGNGGASLLAEMMLLTEAGIPVEDVLRIGTLNGAETLGIEDSAGIIEAGRPADFVLFDEDPFEDAAHFRSGLTVIDDGAVYEPQPSPVPALEARLRTDGAEAVGGSVNLEGAHAIEVSAAVMRFLQKGDIDNARFLMDRIGPLLSGEEPGAYLEVQYLWPLTQGLLSQGRPEDAIAVARFGTEVHGESGPSLEVLGNAQANGGDVLGAKATFERALAANPDSRQARSALEQINGYLEANPEAAAPESP</sequence>
<dbReference type="Proteomes" id="UP000536835">
    <property type="component" value="Unassembled WGS sequence"/>
</dbReference>
<dbReference type="RefSeq" id="WP_173200370.1">
    <property type="nucleotide sequence ID" value="NZ_JABFCX010000003.1"/>
</dbReference>
<dbReference type="Pfam" id="PF01979">
    <property type="entry name" value="Amidohydro_1"/>
    <property type="match status" value="1"/>
</dbReference>
<evidence type="ECO:0000313" key="3">
    <source>
        <dbReference type="EMBL" id="NNU17184.1"/>
    </source>
</evidence>
<protein>
    <submittedName>
        <fullName evidence="3">Amidohydrolase family protein</fullName>
    </submittedName>
</protein>
<dbReference type="SUPFAM" id="SSF51556">
    <property type="entry name" value="Metallo-dependent hydrolases"/>
    <property type="match status" value="1"/>
</dbReference>
<dbReference type="SUPFAM" id="SSF51338">
    <property type="entry name" value="Composite domain of metallo-dependent hydrolases"/>
    <property type="match status" value="1"/>
</dbReference>
<evidence type="ECO:0000313" key="4">
    <source>
        <dbReference type="Proteomes" id="UP000536835"/>
    </source>
</evidence>
<dbReference type="Gene3D" id="1.25.40.10">
    <property type="entry name" value="Tetratricopeptide repeat domain"/>
    <property type="match status" value="1"/>
</dbReference>
<dbReference type="Gene3D" id="2.30.40.10">
    <property type="entry name" value="Urease, subunit C, domain 1"/>
    <property type="match status" value="1"/>
</dbReference>
<evidence type="ECO:0000259" key="2">
    <source>
        <dbReference type="Pfam" id="PF01979"/>
    </source>
</evidence>
<dbReference type="InterPro" id="IPR011990">
    <property type="entry name" value="TPR-like_helical_dom_sf"/>
</dbReference>
<keyword evidence="1" id="KW-0732">Signal</keyword>
<gene>
    <name evidence="3" type="ORF">HK107_12705</name>
</gene>
<dbReference type="Gene3D" id="3.20.20.140">
    <property type="entry name" value="Metal-dependent hydrolases"/>
    <property type="match status" value="2"/>
</dbReference>
<name>A0A7Y3W608_9PROT</name>
<feature type="signal peptide" evidence="1">
    <location>
        <begin position="1"/>
        <end position="20"/>
    </location>
</feature>
<dbReference type="InterPro" id="IPR032466">
    <property type="entry name" value="Metal_Hydrolase"/>
</dbReference>
<dbReference type="SUPFAM" id="SSF48452">
    <property type="entry name" value="TPR-like"/>
    <property type="match status" value="1"/>
</dbReference>
<dbReference type="InterPro" id="IPR051781">
    <property type="entry name" value="Metallo-dep_Hydrolase"/>
</dbReference>
<organism evidence="3 4">
    <name type="scientific">Parvularcula mediterranea</name>
    <dbReference type="NCBI Taxonomy" id="2732508"/>
    <lineage>
        <taxon>Bacteria</taxon>
        <taxon>Pseudomonadati</taxon>
        <taxon>Pseudomonadota</taxon>
        <taxon>Alphaproteobacteria</taxon>
        <taxon>Parvularculales</taxon>
        <taxon>Parvularculaceae</taxon>
        <taxon>Parvularcula</taxon>
    </lineage>
</organism>
<dbReference type="InterPro" id="IPR011059">
    <property type="entry name" value="Metal-dep_hydrolase_composite"/>
</dbReference>
<keyword evidence="3" id="KW-0378">Hydrolase</keyword>
<comment type="caution">
    <text evidence="3">The sequence shown here is derived from an EMBL/GenBank/DDBJ whole genome shotgun (WGS) entry which is preliminary data.</text>
</comment>
<feature type="domain" description="Amidohydrolase-related" evidence="2">
    <location>
        <begin position="78"/>
        <end position="442"/>
    </location>
</feature>
<dbReference type="EMBL" id="JABFCX010000003">
    <property type="protein sequence ID" value="NNU17184.1"/>
    <property type="molecule type" value="Genomic_DNA"/>
</dbReference>
<proteinExistence type="predicted"/>
<keyword evidence="4" id="KW-1185">Reference proteome</keyword>
<feature type="chain" id="PRO_5031184826" evidence="1">
    <location>
        <begin position="21"/>
        <end position="624"/>
    </location>
</feature>
<dbReference type="PROSITE" id="PS51257">
    <property type="entry name" value="PROKAR_LIPOPROTEIN"/>
    <property type="match status" value="1"/>
</dbReference>
<dbReference type="PANTHER" id="PTHR43135:SF3">
    <property type="entry name" value="ALPHA-D-RIBOSE 1-METHYLPHOSPHONATE 5-TRIPHOSPHATE DIPHOSPHATASE"/>
    <property type="match status" value="1"/>
</dbReference>
<dbReference type="GO" id="GO:0016810">
    <property type="term" value="F:hydrolase activity, acting on carbon-nitrogen (but not peptide) bonds"/>
    <property type="evidence" value="ECO:0007669"/>
    <property type="project" value="InterPro"/>
</dbReference>
<dbReference type="AlphaFoldDB" id="A0A7Y3W608"/>
<dbReference type="PANTHER" id="PTHR43135">
    <property type="entry name" value="ALPHA-D-RIBOSE 1-METHYLPHOSPHONATE 5-TRIPHOSPHATE DIPHOSPHATASE"/>
    <property type="match status" value="1"/>
</dbReference>
<accession>A0A7Y3W608</accession>
<evidence type="ECO:0000256" key="1">
    <source>
        <dbReference type="SAM" id="SignalP"/>
    </source>
</evidence>